<name>A0ABD1F8Q1_HYPHA</name>
<gene>
    <name evidence="2" type="ORF">ABEB36_003288</name>
</gene>
<protein>
    <recommendedName>
        <fullName evidence="4">Transmembrane protein</fullName>
    </recommendedName>
</protein>
<organism evidence="2 3">
    <name type="scientific">Hypothenemus hampei</name>
    <name type="common">Coffee berry borer</name>
    <dbReference type="NCBI Taxonomy" id="57062"/>
    <lineage>
        <taxon>Eukaryota</taxon>
        <taxon>Metazoa</taxon>
        <taxon>Ecdysozoa</taxon>
        <taxon>Arthropoda</taxon>
        <taxon>Hexapoda</taxon>
        <taxon>Insecta</taxon>
        <taxon>Pterygota</taxon>
        <taxon>Neoptera</taxon>
        <taxon>Endopterygota</taxon>
        <taxon>Coleoptera</taxon>
        <taxon>Polyphaga</taxon>
        <taxon>Cucujiformia</taxon>
        <taxon>Curculionidae</taxon>
        <taxon>Scolytinae</taxon>
        <taxon>Hypothenemus</taxon>
    </lineage>
</organism>
<keyword evidence="1" id="KW-0812">Transmembrane</keyword>
<comment type="caution">
    <text evidence="2">The sequence shown here is derived from an EMBL/GenBank/DDBJ whole genome shotgun (WGS) entry which is preliminary data.</text>
</comment>
<evidence type="ECO:0008006" key="4">
    <source>
        <dbReference type="Google" id="ProtNLM"/>
    </source>
</evidence>
<feature type="transmembrane region" description="Helical" evidence="1">
    <location>
        <begin position="57"/>
        <end position="81"/>
    </location>
</feature>
<evidence type="ECO:0000313" key="2">
    <source>
        <dbReference type="EMBL" id="KAL1513951.1"/>
    </source>
</evidence>
<dbReference type="EMBL" id="JBDJPC010000002">
    <property type="protein sequence ID" value="KAL1513951.1"/>
    <property type="molecule type" value="Genomic_DNA"/>
</dbReference>
<reference evidence="2 3" key="1">
    <citation type="submission" date="2024-05" db="EMBL/GenBank/DDBJ databases">
        <title>Genetic variation in Jamaican populations of the coffee berry borer (Hypothenemus hampei).</title>
        <authorList>
            <person name="Errbii M."/>
            <person name="Myrie A."/>
        </authorList>
    </citation>
    <scope>NUCLEOTIDE SEQUENCE [LARGE SCALE GENOMIC DNA]</scope>
    <source>
        <strain evidence="2">JA-Hopewell-2020-01-JO</strain>
        <tissue evidence="2">Whole body</tissue>
    </source>
</reference>
<keyword evidence="3" id="KW-1185">Reference proteome</keyword>
<dbReference type="Proteomes" id="UP001566132">
    <property type="component" value="Unassembled WGS sequence"/>
</dbReference>
<accession>A0ABD1F8Q1</accession>
<evidence type="ECO:0000256" key="1">
    <source>
        <dbReference type="SAM" id="Phobius"/>
    </source>
</evidence>
<proteinExistence type="predicted"/>
<keyword evidence="1" id="KW-1133">Transmembrane helix</keyword>
<keyword evidence="1" id="KW-0472">Membrane</keyword>
<sequence>MTNLELVNRKKKKIFEKITFCKNEWRIRFYYYSESLKKNKQTRCCCFFLNNLCFSYVFFLLNYLFPVICLILVVFVFSSIFNQMSWALNARNVGRKFLREKKR</sequence>
<dbReference type="AlphaFoldDB" id="A0ABD1F8Q1"/>
<evidence type="ECO:0000313" key="3">
    <source>
        <dbReference type="Proteomes" id="UP001566132"/>
    </source>
</evidence>